<feature type="signal peptide" evidence="2">
    <location>
        <begin position="1"/>
        <end position="26"/>
    </location>
</feature>
<dbReference type="InterPro" id="IPR006143">
    <property type="entry name" value="RND_pump_MFP"/>
</dbReference>
<proteinExistence type="inferred from homology"/>
<comment type="similarity">
    <text evidence="1">Belongs to the membrane fusion protein (MFP) (TC 8.A.1) family.</text>
</comment>
<dbReference type="NCBIfam" id="TIGR01730">
    <property type="entry name" value="RND_mfp"/>
    <property type="match status" value="1"/>
</dbReference>
<dbReference type="PROSITE" id="PS51257">
    <property type="entry name" value="PROKAR_LIPOPROTEIN"/>
    <property type="match status" value="1"/>
</dbReference>
<evidence type="ECO:0000313" key="3">
    <source>
        <dbReference type="EMBL" id="AWI55204.1"/>
    </source>
</evidence>
<dbReference type="EMBL" id="CP029210">
    <property type="protein sequence ID" value="AWI55204.1"/>
    <property type="molecule type" value="Genomic_DNA"/>
</dbReference>
<dbReference type="AlphaFoldDB" id="A0A2U8FXN6"/>
<accession>A0A2U8FXN6</accession>
<keyword evidence="4" id="KW-1185">Reference proteome</keyword>
<dbReference type="Gene3D" id="2.40.50.100">
    <property type="match status" value="1"/>
</dbReference>
<gene>
    <name evidence="3" type="ORF">DEH84_10210</name>
</gene>
<dbReference type="PANTHER" id="PTHR30469">
    <property type="entry name" value="MULTIDRUG RESISTANCE PROTEIN MDTA"/>
    <property type="match status" value="1"/>
</dbReference>
<reference evidence="3 4" key="1">
    <citation type="submission" date="2018-05" db="EMBL/GenBank/DDBJ databases">
        <title>complete genome sequence of Aquabacterium olei NBRC 110486.</title>
        <authorList>
            <person name="Tang B."/>
            <person name="Chang J."/>
            <person name="Zhang L."/>
            <person name="Yang H."/>
        </authorList>
    </citation>
    <scope>NUCLEOTIDE SEQUENCE [LARGE SCALE GENOMIC DNA]</scope>
    <source>
        <strain evidence="3 4">NBRC 110486</strain>
    </source>
</reference>
<dbReference type="Gene3D" id="2.40.30.170">
    <property type="match status" value="1"/>
</dbReference>
<keyword evidence="2" id="KW-0732">Signal</keyword>
<dbReference type="SUPFAM" id="SSF111369">
    <property type="entry name" value="HlyD-like secretion proteins"/>
    <property type="match status" value="1"/>
</dbReference>
<dbReference type="RefSeq" id="WP_109038319.1">
    <property type="nucleotide sequence ID" value="NZ_CP029210.1"/>
</dbReference>
<dbReference type="Gene3D" id="1.10.287.470">
    <property type="entry name" value="Helix hairpin bin"/>
    <property type="match status" value="1"/>
</dbReference>
<dbReference type="KEGG" id="aon:DEH84_10210"/>
<dbReference type="OrthoDB" id="9806939at2"/>
<protein>
    <submittedName>
        <fullName evidence="3">Efflux RND transporter periplasmic adaptor subunit</fullName>
    </submittedName>
</protein>
<dbReference type="GO" id="GO:0015562">
    <property type="term" value="F:efflux transmembrane transporter activity"/>
    <property type="evidence" value="ECO:0007669"/>
    <property type="project" value="TreeGrafter"/>
</dbReference>
<dbReference type="Gene3D" id="2.40.420.20">
    <property type="match status" value="1"/>
</dbReference>
<feature type="chain" id="PRO_5015923263" evidence="2">
    <location>
        <begin position="27"/>
        <end position="387"/>
    </location>
</feature>
<evidence type="ECO:0000256" key="2">
    <source>
        <dbReference type="SAM" id="SignalP"/>
    </source>
</evidence>
<sequence length="387" mass="40649">MSSSRRSRPRRSLRLPFVLAVSALLAACGKPAESPAPVRSVRTLVVAETGGQLEREFAGEVRARTESRLGFQVGGKVVRRMVDSGQTVRKGQPLAQLDAQDLRLSQDAARAGVAAAEAQATQATADLRRFTDLKAQGFISQAQLDRYQAMATAAEASLRQARAQAGVQGNQAGYATLVADAPGVITGVELEPGQVVSPGLPVLTLAHDGPRDVLFHVPEDMGPTLRGLHGRAGGVQVRRWGTSEWVPATVREVAAAADTLTRTYLVKADVASARGFELGQTATVRLMASVRAQEGVRVPLQAVAEREGKSVVWVLDGNSMTVKPVPVVTADVVGNMVLISRGVTPGQELVTAGAHVLSPGQKVRRYEGRIGVSQPAASSAAPAASRS</sequence>
<evidence type="ECO:0000256" key="1">
    <source>
        <dbReference type="ARBA" id="ARBA00009477"/>
    </source>
</evidence>
<dbReference type="PANTHER" id="PTHR30469:SF18">
    <property type="entry name" value="RESISTANCE-NODULATION-CELL DIVISION (RND) EFFLUX MEMBRANE FUSION PROTEIN-RELATED"/>
    <property type="match status" value="1"/>
</dbReference>
<organism evidence="3 4">
    <name type="scientific">Aquabacterium olei</name>
    <dbReference type="NCBI Taxonomy" id="1296669"/>
    <lineage>
        <taxon>Bacteria</taxon>
        <taxon>Pseudomonadati</taxon>
        <taxon>Pseudomonadota</taxon>
        <taxon>Betaproteobacteria</taxon>
        <taxon>Burkholderiales</taxon>
        <taxon>Aquabacterium</taxon>
    </lineage>
</organism>
<name>A0A2U8FXN6_9BURK</name>
<dbReference type="Proteomes" id="UP000244892">
    <property type="component" value="Chromosome"/>
</dbReference>
<evidence type="ECO:0000313" key="4">
    <source>
        <dbReference type="Proteomes" id="UP000244892"/>
    </source>
</evidence>
<dbReference type="GO" id="GO:1990281">
    <property type="term" value="C:efflux pump complex"/>
    <property type="evidence" value="ECO:0007669"/>
    <property type="project" value="TreeGrafter"/>
</dbReference>